<dbReference type="GO" id="GO:0005524">
    <property type="term" value="F:ATP binding"/>
    <property type="evidence" value="ECO:0007669"/>
    <property type="project" value="InterPro"/>
</dbReference>
<dbReference type="SUPFAM" id="SSF48350">
    <property type="entry name" value="GTPase activation domain, GAP"/>
    <property type="match status" value="1"/>
</dbReference>
<dbReference type="GO" id="GO:0005547">
    <property type="term" value="F:phosphatidylinositol-3,4,5-trisphosphate binding"/>
    <property type="evidence" value="ECO:0007669"/>
    <property type="project" value="TreeGrafter"/>
</dbReference>
<dbReference type="Pfam" id="PF00620">
    <property type="entry name" value="RhoGAP"/>
    <property type="match status" value="1"/>
</dbReference>
<protein>
    <recommendedName>
        <fullName evidence="2">Rho-GAP domain-containing protein</fullName>
    </recommendedName>
</protein>
<dbReference type="Pfam" id="PF13307">
    <property type="entry name" value="Helicase_C_2"/>
    <property type="match status" value="1"/>
</dbReference>
<name>A0AA39M534_9BILA</name>
<reference evidence="3" key="1">
    <citation type="submission" date="2023-06" db="EMBL/GenBank/DDBJ databases">
        <title>Genomic analysis of the entomopathogenic nematode Steinernema hermaphroditum.</title>
        <authorList>
            <person name="Schwarz E.M."/>
            <person name="Heppert J.K."/>
            <person name="Baniya A."/>
            <person name="Schwartz H.T."/>
            <person name="Tan C.-H."/>
            <person name="Antoshechkin I."/>
            <person name="Sternberg P.W."/>
            <person name="Goodrich-Blair H."/>
            <person name="Dillman A.R."/>
        </authorList>
    </citation>
    <scope>NUCLEOTIDE SEQUENCE</scope>
    <source>
        <strain evidence="3">PS9179</strain>
        <tissue evidence="3">Whole animal</tissue>
    </source>
</reference>
<accession>A0AA39M534</accession>
<sequence length="1205" mass="137532">MCVAGRFFFPAKNVLKLIRCKMKLPTIGWFQSGVITSGTLSPLEMYPKILDFDPTVMASISMTLSRPCISPPIVARGNDQIAMPSRFESREDLAVIRNYGVLLLEMASVVLDGIVVFFTSYMYMESVVSTWYDQRLIDELMKHKLLFTESRILRALLEYLRDQYMIKENDFLTFDAMRHATQCMGRALRGKTDYGLMILADKRISRADKRIKLPRWIQKYLPESQTWQLAVVAKFELVCEPGSLSKQESKLSSQGFTVQGAQIELRAFHPIPLNEADSQKVEKFYEVLQEDECVINIFDDDQRPIEGLLDVYVWMSSESPAPERPLPMGDQRPVPRPRLSKLTGLSSPAPSPSISSPPPPLPPRRTPPVGYIENIEYMTLDDFRECSSSSSSAPSQVRTSTSTVSSTPSAMVEEPAPRSSPPADYRELEFKRDSAIEEEILKPVEEKPRREPPPRPPPPRPLHFAPPIDKSDGQSVCFSGWVELHISSVTGKKEKDLKDAHKKRCWAVMRCNQLSFLDDDETETPSIGPYDLNLMMFVGKTCRDSKTMNLIIKDVSSSNTFTILKMTPEEMLSQWLLLLAKCIAPENDSLVYSMPAENLDVGGRIWLRQGATSTWTSGWAHISDRKLYYMLTTYESIFEIDMRKILSMKRDMHSTDWCPFVDNSSKGPFLLTKDGSSLYMQSESDICTNHWYEWITGEMARYSHNLEDNRLTSDDVPIIVDKCIRFIATYGLFQKGIYRRNGLTSDARQLIEDLRRDPVNVHLTNPSEETVNTVADVLRSFFRQLNRPLILGDIHDDLFDISEYGPDCDLTEKLLAYQSTLRRLPNVHYCTLRKLLDHLKDVTEHCNVNLATIENIAKIFGPTLFRVDKDDETVSIDTYNKAARQITVIRDLILNYAEVFGVTDRELIAKSQMDRIQEKEQLNGSSGAAKARADGFLVPIHLFLKDNQAFNVQSDWTASEVCRFAMTKKGFNAPEDTFALFEMVKNGQLQRRVNSSESLNSMVVGRWMDWDPTDCYLLFGKDSNPFRKQDFRPFADDVKLAEPGSKSFKTAAFKLENGRNVCHYSKAMKQVNTWVIDEMLWFTGHETDRKPPYPHTLTFFLTSNGSKGKYAKSKMSGFCIAFKEEIQRNQWMNAVLIMSDKKGNRPSSYQFCSPDRNVVPCIACMRHRNINNGRICGTPQVCTCIVGQVHNDPAIRKTWREMNKN</sequence>
<dbReference type="Proteomes" id="UP001175271">
    <property type="component" value="Unassembled WGS sequence"/>
</dbReference>
<feature type="compositionally biased region" description="Basic and acidic residues" evidence="1">
    <location>
        <begin position="424"/>
        <end position="453"/>
    </location>
</feature>
<dbReference type="AlphaFoldDB" id="A0AA39M534"/>
<feature type="compositionally biased region" description="Pro residues" evidence="1">
    <location>
        <begin position="349"/>
        <end position="366"/>
    </location>
</feature>
<organism evidence="3 4">
    <name type="scientific">Steinernema hermaphroditum</name>
    <dbReference type="NCBI Taxonomy" id="289476"/>
    <lineage>
        <taxon>Eukaryota</taxon>
        <taxon>Metazoa</taxon>
        <taxon>Ecdysozoa</taxon>
        <taxon>Nematoda</taxon>
        <taxon>Chromadorea</taxon>
        <taxon>Rhabditida</taxon>
        <taxon>Tylenchina</taxon>
        <taxon>Panagrolaimomorpha</taxon>
        <taxon>Strongyloidoidea</taxon>
        <taxon>Steinernematidae</taxon>
        <taxon>Steinernema</taxon>
    </lineage>
</organism>
<dbReference type="PROSITE" id="PS50238">
    <property type="entry name" value="RHOGAP"/>
    <property type="match status" value="1"/>
</dbReference>
<dbReference type="EMBL" id="JAUCMV010000002">
    <property type="protein sequence ID" value="KAK0420859.1"/>
    <property type="molecule type" value="Genomic_DNA"/>
</dbReference>
<dbReference type="GO" id="GO:0016818">
    <property type="term" value="F:hydrolase activity, acting on acid anhydrides, in phosphorus-containing anhydrides"/>
    <property type="evidence" value="ECO:0007669"/>
    <property type="project" value="InterPro"/>
</dbReference>
<dbReference type="Gene3D" id="3.10.20.90">
    <property type="entry name" value="Phosphatidylinositol 3-kinase Catalytic Subunit, Chain A, domain 1"/>
    <property type="match status" value="1"/>
</dbReference>
<dbReference type="InterPro" id="IPR006555">
    <property type="entry name" value="ATP-dep_Helicase_C"/>
</dbReference>
<keyword evidence="4" id="KW-1185">Reference proteome</keyword>
<evidence type="ECO:0000313" key="4">
    <source>
        <dbReference type="Proteomes" id="UP001175271"/>
    </source>
</evidence>
<dbReference type="GO" id="GO:0006139">
    <property type="term" value="P:nucleobase-containing compound metabolic process"/>
    <property type="evidence" value="ECO:0007669"/>
    <property type="project" value="InterPro"/>
</dbReference>
<feature type="domain" description="Rho-GAP" evidence="2">
    <location>
        <begin position="704"/>
        <end position="900"/>
    </location>
</feature>
<comment type="caution">
    <text evidence="3">The sequence shown here is derived from an EMBL/GenBank/DDBJ whole genome shotgun (WGS) entry which is preliminary data.</text>
</comment>
<dbReference type="PANTHER" id="PTHR45899:SF2">
    <property type="entry name" value="RHO GTPASE ACTIVATING PROTEIN AT 15B, ISOFORM C"/>
    <property type="match status" value="1"/>
</dbReference>
<dbReference type="PANTHER" id="PTHR45899">
    <property type="entry name" value="RHO GTPASE ACTIVATING PROTEIN AT 15B, ISOFORM C"/>
    <property type="match status" value="1"/>
</dbReference>
<dbReference type="SMART" id="SM00324">
    <property type="entry name" value="RhoGAP"/>
    <property type="match status" value="1"/>
</dbReference>
<dbReference type="InterPro" id="IPR008936">
    <property type="entry name" value="Rho_GTPase_activation_prot"/>
</dbReference>
<dbReference type="InterPro" id="IPR029072">
    <property type="entry name" value="YebC-like"/>
</dbReference>
<proteinExistence type="predicted"/>
<dbReference type="InterPro" id="IPR000198">
    <property type="entry name" value="RhoGAP_dom"/>
</dbReference>
<dbReference type="GO" id="GO:0004386">
    <property type="term" value="F:helicase activity"/>
    <property type="evidence" value="ECO:0007669"/>
    <property type="project" value="InterPro"/>
</dbReference>
<evidence type="ECO:0000259" key="2">
    <source>
        <dbReference type="PROSITE" id="PS50238"/>
    </source>
</evidence>
<dbReference type="InterPro" id="IPR052227">
    <property type="entry name" value="Arf-Rho-GAP_ANK-PH_domain"/>
</dbReference>
<dbReference type="CDD" id="cd18788">
    <property type="entry name" value="SF2_C_XPD"/>
    <property type="match status" value="1"/>
</dbReference>
<dbReference type="InterPro" id="IPR027417">
    <property type="entry name" value="P-loop_NTPase"/>
</dbReference>
<evidence type="ECO:0000256" key="1">
    <source>
        <dbReference type="SAM" id="MobiDB-lite"/>
    </source>
</evidence>
<gene>
    <name evidence="3" type="ORF">QR680_014930</name>
</gene>
<feature type="region of interest" description="Disordered" evidence="1">
    <location>
        <begin position="319"/>
        <end position="369"/>
    </location>
</feature>
<dbReference type="SUPFAM" id="SSF75625">
    <property type="entry name" value="YebC-like"/>
    <property type="match status" value="1"/>
</dbReference>
<dbReference type="GO" id="GO:0005737">
    <property type="term" value="C:cytoplasm"/>
    <property type="evidence" value="ECO:0007669"/>
    <property type="project" value="TreeGrafter"/>
</dbReference>
<dbReference type="Gene3D" id="1.10.555.10">
    <property type="entry name" value="Rho GTPase activation protein"/>
    <property type="match status" value="1"/>
</dbReference>
<dbReference type="FunFam" id="3.40.50.300:FF:000128">
    <property type="entry name" value="Putative DNA repair helicase RAD3"/>
    <property type="match status" value="1"/>
</dbReference>
<evidence type="ECO:0000313" key="3">
    <source>
        <dbReference type="EMBL" id="KAK0420859.1"/>
    </source>
</evidence>
<dbReference type="GO" id="GO:0003676">
    <property type="term" value="F:nucleic acid binding"/>
    <property type="evidence" value="ECO:0007669"/>
    <property type="project" value="InterPro"/>
</dbReference>
<dbReference type="SMART" id="SM00491">
    <property type="entry name" value="HELICc2"/>
    <property type="match status" value="1"/>
</dbReference>
<feature type="compositionally biased region" description="Low complexity" evidence="1">
    <location>
        <begin position="387"/>
        <end position="409"/>
    </location>
</feature>
<dbReference type="GO" id="GO:0007165">
    <property type="term" value="P:signal transduction"/>
    <property type="evidence" value="ECO:0007669"/>
    <property type="project" value="InterPro"/>
</dbReference>
<feature type="region of interest" description="Disordered" evidence="1">
    <location>
        <begin position="385"/>
        <end position="468"/>
    </location>
</feature>
<dbReference type="Gene3D" id="3.40.50.300">
    <property type="entry name" value="P-loop containing nucleotide triphosphate hydrolases"/>
    <property type="match status" value="2"/>
</dbReference>